<evidence type="ECO:0000259" key="3">
    <source>
        <dbReference type="SMART" id="SM00382"/>
    </source>
</evidence>
<evidence type="ECO:0000313" key="5">
    <source>
        <dbReference type="Proteomes" id="UP000245207"/>
    </source>
</evidence>
<dbReference type="Gene3D" id="1.10.8.60">
    <property type="match status" value="1"/>
</dbReference>
<dbReference type="InterPro" id="IPR027417">
    <property type="entry name" value="P-loop_NTPase"/>
</dbReference>
<name>A0A2U1LV84_ARTAN</name>
<dbReference type="PANTHER" id="PTHR23077">
    <property type="entry name" value="AAA-FAMILY ATPASE"/>
    <property type="match status" value="1"/>
</dbReference>
<proteinExistence type="predicted"/>
<dbReference type="SUPFAM" id="SSF52540">
    <property type="entry name" value="P-loop containing nucleoside triphosphate hydrolases"/>
    <property type="match status" value="1"/>
</dbReference>
<keyword evidence="5" id="KW-1185">Reference proteome</keyword>
<sequence length="371" mass="41965">MSTFSPSTSLLTEKVQKKEETNAAENNYKGWADDHKIGDWADDCDDTFYYEWCSWLVEKLQPIVASAETPTYISVPAKTVLFFVKLCVGKHKKETKQIFLDQLVGLEAPRAEMKEILQRLQDSCESHVLTPTGVLLWGSSGTGKTTLAHALAREAEASFLPVAGEDLLRDEKGVGKLNSIFSEARDSARSIIFIDGLEAVKAVKKLIEHMDRCVSDGAVVLVVATAEKLHLVDEKLMDYMSTMIELKKPNLQTRQDMANVIIQKQETEVPEGEKETVVKYIASEMDGFVWKDISLVCFESKMRAMRRGAGVPMTLEDVREYIKVFKRNRSLREEKAREAKEEDNKSKRAKALEVVWEDLDDMVFKTAKNQN</sequence>
<dbReference type="Gene3D" id="3.40.50.300">
    <property type="entry name" value="P-loop containing nucleotide triphosphate hydrolases"/>
    <property type="match status" value="1"/>
</dbReference>
<keyword evidence="1" id="KW-0547">Nucleotide-binding</keyword>
<evidence type="ECO:0000313" key="4">
    <source>
        <dbReference type="EMBL" id="PWA52901.1"/>
    </source>
</evidence>
<feature type="domain" description="AAA+ ATPase" evidence="3">
    <location>
        <begin position="130"/>
        <end position="250"/>
    </location>
</feature>
<comment type="caution">
    <text evidence="4">The sequence shown here is derived from an EMBL/GenBank/DDBJ whole genome shotgun (WGS) entry which is preliminary data.</text>
</comment>
<reference evidence="4 5" key="1">
    <citation type="journal article" date="2018" name="Mol. Plant">
        <title>The genome of Artemisia annua provides insight into the evolution of Asteraceae family and artemisinin biosynthesis.</title>
        <authorList>
            <person name="Shen Q."/>
            <person name="Zhang L."/>
            <person name="Liao Z."/>
            <person name="Wang S."/>
            <person name="Yan T."/>
            <person name="Shi P."/>
            <person name="Liu M."/>
            <person name="Fu X."/>
            <person name="Pan Q."/>
            <person name="Wang Y."/>
            <person name="Lv Z."/>
            <person name="Lu X."/>
            <person name="Zhang F."/>
            <person name="Jiang W."/>
            <person name="Ma Y."/>
            <person name="Chen M."/>
            <person name="Hao X."/>
            <person name="Li L."/>
            <person name="Tang Y."/>
            <person name="Lv G."/>
            <person name="Zhou Y."/>
            <person name="Sun X."/>
            <person name="Brodelius P.E."/>
            <person name="Rose J.K.C."/>
            <person name="Tang K."/>
        </authorList>
    </citation>
    <scope>NUCLEOTIDE SEQUENCE [LARGE SCALE GENOMIC DNA]</scope>
    <source>
        <strain evidence="5">cv. Huhao1</strain>
        <tissue evidence="4">Leaf</tissue>
    </source>
</reference>
<dbReference type="STRING" id="35608.A0A2U1LV84"/>
<dbReference type="InterPro" id="IPR050168">
    <property type="entry name" value="AAA_ATPase_domain"/>
</dbReference>
<accession>A0A2U1LV84</accession>
<dbReference type="PANTHER" id="PTHR23077:SF171">
    <property type="entry name" value="NUCLEAR VALOSIN-CONTAINING PROTEIN-LIKE"/>
    <property type="match status" value="1"/>
</dbReference>
<dbReference type="EMBL" id="PKPP01007617">
    <property type="protein sequence ID" value="PWA52901.1"/>
    <property type="molecule type" value="Genomic_DNA"/>
</dbReference>
<dbReference type="AlphaFoldDB" id="A0A2U1LV84"/>
<evidence type="ECO:0000256" key="2">
    <source>
        <dbReference type="ARBA" id="ARBA00022840"/>
    </source>
</evidence>
<organism evidence="4 5">
    <name type="scientific">Artemisia annua</name>
    <name type="common">Sweet wormwood</name>
    <dbReference type="NCBI Taxonomy" id="35608"/>
    <lineage>
        <taxon>Eukaryota</taxon>
        <taxon>Viridiplantae</taxon>
        <taxon>Streptophyta</taxon>
        <taxon>Embryophyta</taxon>
        <taxon>Tracheophyta</taxon>
        <taxon>Spermatophyta</taxon>
        <taxon>Magnoliopsida</taxon>
        <taxon>eudicotyledons</taxon>
        <taxon>Gunneridae</taxon>
        <taxon>Pentapetalae</taxon>
        <taxon>asterids</taxon>
        <taxon>campanulids</taxon>
        <taxon>Asterales</taxon>
        <taxon>Asteraceae</taxon>
        <taxon>Asteroideae</taxon>
        <taxon>Anthemideae</taxon>
        <taxon>Artemisiinae</taxon>
        <taxon>Artemisia</taxon>
    </lineage>
</organism>
<dbReference type="InterPro" id="IPR003959">
    <property type="entry name" value="ATPase_AAA_core"/>
</dbReference>
<dbReference type="SMART" id="SM00382">
    <property type="entry name" value="AAA"/>
    <property type="match status" value="1"/>
</dbReference>
<keyword evidence="2" id="KW-0067">ATP-binding</keyword>
<gene>
    <name evidence="4" type="ORF">CTI12_AA450260</name>
</gene>
<dbReference type="GO" id="GO:0016887">
    <property type="term" value="F:ATP hydrolysis activity"/>
    <property type="evidence" value="ECO:0007669"/>
    <property type="project" value="InterPro"/>
</dbReference>
<evidence type="ECO:0000256" key="1">
    <source>
        <dbReference type="ARBA" id="ARBA00022741"/>
    </source>
</evidence>
<dbReference type="GO" id="GO:0005524">
    <property type="term" value="F:ATP binding"/>
    <property type="evidence" value="ECO:0007669"/>
    <property type="project" value="UniProtKB-KW"/>
</dbReference>
<protein>
    <submittedName>
        <fullName evidence="4">Peptidase M41</fullName>
    </submittedName>
</protein>
<dbReference type="OrthoDB" id="3046016at2759"/>
<dbReference type="Pfam" id="PF00004">
    <property type="entry name" value="AAA"/>
    <property type="match status" value="1"/>
</dbReference>
<dbReference type="InterPro" id="IPR003593">
    <property type="entry name" value="AAA+_ATPase"/>
</dbReference>
<dbReference type="Proteomes" id="UP000245207">
    <property type="component" value="Unassembled WGS sequence"/>
</dbReference>